<dbReference type="AlphaFoldDB" id="A0A9N8N0Y9"/>
<sequence>MSSSAPPDPVNGRHPRRSRLYSWLEAVEEADRPLSWVHTMAPRVFRSAAESGYITPEFCPLFKKTLTYCFYGRPAYRFDYDGAMRAGLWAPSVVIFEPTIEHYGVLLHPFDSGAFLSGRYRSWIPSQFDLRDFELPLRCGAPAKCVRAFYGSNENYWVGNALRSPLNCSGELEVAAVSDMISDLAGDPADDRRLAIEMVLGGRIPLNREYVRALVVPDQLKTADYVLRCQYEKNIPVFAYRVYPRKTIIEHQAYIEETVRKVQEVNGAI</sequence>
<comment type="caution">
    <text evidence="1">The sequence shown here is derived from an EMBL/GenBank/DDBJ whole genome shotgun (WGS) entry which is preliminary data.</text>
</comment>
<evidence type="ECO:0000313" key="2">
    <source>
        <dbReference type="Proteomes" id="UP000675121"/>
    </source>
</evidence>
<protein>
    <submittedName>
        <fullName evidence="1">Uncharacterized protein</fullName>
    </submittedName>
</protein>
<proteinExistence type="predicted"/>
<name>A0A9N8N0Y9_9BURK</name>
<dbReference type="EMBL" id="CAJNAS010000016">
    <property type="protein sequence ID" value="CAE6934478.1"/>
    <property type="molecule type" value="Genomic_DNA"/>
</dbReference>
<keyword evidence="2" id="KW-1185">Reference proteome</keyword>
<dbReference type="Proteomes" id="UP000675121">
    <property type="component" value="Unassembled WGS sequence"/>
</dbReference>
<evidence type="ECO:0000313" key="1">
    <source>
        <dbReference type="EMBL" id="CAE6934478.1"/>
    </source>
</evidence>
<reference evidence="1" key="1">
    <citation type="submission" date="2021-02" db="EMBL/GenBank/DDBJ databases">
        <authorList>
            <person name="Vanwijnsberghe S."/>
        </authorList>
    </citation>
    <scope>NUCLEOTIDE SEQUENCE</scope>
    <source>
        <strain evidence="1">R-70211</strain>
    </source>
</reference>
<gene>
    <name evidence="1" type="ORF">R70211_05308</name>
</gene>
<organism evidence="1 2">
    <name type="scientific">Paraburkholderia domus</name>
    <dbReference type="NCBI Taxonomy" id="2793075"/>
    <lineage>
        <taxon>Bacteria</taxon>
        <taxon>Pseudomonadati</taxon>
        <taxon>Pseudomonadota</taxon>
        <taxon>Betaproteobacteria</taxon>
        <taxon>Burkholderiales</taxon>
        <taxon>Burkholderiaceae</taxon>
        <taxon>Paraburkholderia</taxon>
    </lineage>
</organism>
<accession>A0A9N8N0Y9</accession>